<evidence type="ECO:0000259" key="8">
    <source>
        <dbReference type="PROSITE" id="PS50089"/>
    </source>
</evidence>
<evidence type="ECO:0000256" key="7">
    <source>
        <dbReference type="SAM" id="Phobius"/>
    </source>
</evidence>
<name>A0A7S4JIG4_GUITH</name>
<dbReference type="PROSITE" id="PS51140">
    <property type="entry name" value="CUE"/>
    <property type="match status" value="1"/>
</dbReference>
<dbReference type="InterPro" id="IPR013083">
    <property type="entry name" value="Znf_RING/FYVE/PHD"/>
</dbReference>
<evidence type="ECO:0000256" key="4">
    <source>
        <dbReference type="ARBA" id="ARBA00023136"/>
    </source>
</evidence>
<evidence type="ECO:0000259" key="9">
    <source>
        <dbReference type="PROSITE" id="PS51140"/>
    </source>
</evidence>
<evidence type="ECO:0000256" key="1">
    <source>
        <dbReference type="ARBA" id="ARBA00004141"/>
    </source>
</evidence>
<keyword evidence="2 7" id="KW-0812">Transmembrane</keyword>
<dbReference type="GO" id="GO:0008270">
    <property type="term" value="F:zinc ion binding"/>
    <property type="evidence" value="ECO:0007669"/>
    <property type="project" value="UniProtKB-KW"/>
</dbReference>
<dbReference type="GO" id="GO:0016567">
    <property type="term" value="P:protein ubiquitination"/>
    <property type="evidence" value="ECO:0007669"/>
    <property type="project" value="TreeGrafter"/>
</dbReference>
<keyword evidence="4 7" id="KW-0472">Membrane</keyword>
<accession>A0A7S4JIG4</accession>
<dbReference type="PROSITE" id="PS50089">
    <property type="entry name" value="ZF_RING_2"/>
    <property type="match status" value="1"/>
</dbReference>
<protein>
    <recommendedName>
        <fullName evidence="11">RING-type domain-containing protein</fullName>
    </recommendedName>
</protein>
<evidence type="ECO:0000256" key="3">
    <source>
        <dbReference type="ARBA" id="ARBA00022989"/>
    </source>
</evidence>
<keyword evidence="3 7" id="KW-1133">Transmembrane helix</keyword>
<dbReference type="EMBL" id="HBKN01007416">
    <property type="protein sequence ID" value="CAE2264525.1"/>
    <property type="molecule type" value="Transcribed_RNA"/>
</dbReference>
<dbReference type="SUPFAM" id="SSF57850">
    <property type="entry name" value="RING/U-box"/>
    <property type="match status" value="1"/>
</dbReference>
<feature type="transmembrane region" description="Helical" evidence="7">
    <location>
        <begin position="32"/>
        <end position="52"/>
    </location>
</feature>
<dbReference type="GO" id="GO:0043130">
    <property type="term" value="F:ubiquitin binding"/>
    <property type="evidence" value="ECO:0007669"/>
    <property type="project" value="InterPro"/>
</dbReference>
<feature type="domain" description="RING-type" evidence="8">
    <location>
        <begin position="222"/>
        <end position="262"/>
    </location>
</feature>
<keyword evidence="5" id="KW-0863">Zinc-finger</keyword>
<feature type="compositionally biased region" description="Polar residues" evidence="6">
    <location>
        <begin position="295"/>
        <end position="308"/>
    </location>
</feature>
<proteinExistence type="predicted"/>
<dbReference type="Pfam" id="PF13920">
    <property type="entry name" value="zf-C3HC4_3"/>
    <property type="match status" value="1"/>
</dbReference>
<evidence type="ECO:0008006" key="11">
    <source>
        <dbReference type="Google" id="ProtNLM"/>
    </source>
</evidence>
<dbReference type="InterPro" id="IPR003892">
    <property type="entry name" value="CUE"/>
</dbReference>
<dbReference type="SMART" id="SM00184">
    <property type="entry name" value="RING"/>
    <property type="match status" value="1"/>
</dbReference>
<evidence type="ECO:0000256" key="6">
    <source>
        <dbReference type="SAM" id="MobiDB-lite"/>
    </source>
</evidence>
<evidence type="ECO:0000256" key="2">
    <source>
        <dbReference type="ARBA" id="ARBA00022692"/>
    </source>
</evidence>
<dbReference type="InterPro" id="IPR045194">
    <property type="entry name" value="MGRN1/RNF157-like"/>
</dbReference>
<dbReference type="Pfam" id="PF05154">
    <property type="entry name" value="TM2"/>
    <property type="match status" value="1"/>
</dbReference>
<feature type="domain" description="CUE" evidence="9">
    <location>
        <begin position="148"/>
        <end position="191"/>
    </location>
</feature>
<dbReference type="AlphaFoldDB" id="A0A7S4JIG4"/>
<feature type="compositionally biased region" description="Polar residues" evidence="6">
    <location>
        <begin position="103"/>
        <end position="119"/>
    </location>
</feature>
<sequence length="332" mass="36734">MRQRQDVAGEVENGSAPDQASLLFSGRQRKSLCVAYFLLFVGGVFGLHWWYLGDSRKFQLYLRTLGLCFLGVLLDMWELPWIVAELNSHIVSENDLTDRGGQDSPQGSNRAAENISTATSNREQRRGREQQSRNTALGERSTGRHRLGQSSELSYLQSLFSNIEPAEVSRVWSESRRDLTSAVEKLSAMSEAMQRTVKLVHTPVPTGIGNEANLDEEGVKECLICFGRGIDTILLPCQHSGLCVSCAESVLRRSPSLCPICRMEVCEVLRFVGEESVSITVDNKGDNTLPPDLQAESNQETSRSSPSTELVECSNAEATTRGQQSDDDGERE</sequence>
<feature type="region of interest" description="Disordered" evidence="6">
    <location>
        <begin position="281"/>
        <end position="332"/>
    </location>
</feature>
<dbReference type="Gene3D" id="3.30.40.10">
    <property type="entry name" value="Zinc/RING finger domain, C3HC4 (zinc finger)"/>
    <property type="match status" value="1"/>
</dbReference>
<feature type="compositionally biased region" description="Basic and acidic residues" evidence="6">
    <location>
        <begin position="122"/>
        <end position="131"/>
    </location>
</feature>
<dbReference type="GO" id="GO:0016020">
    <property type="term" value="C:membrane"/>
    <property type="evidence" value="ECO:0007669"/>
    <property type="project" value="UniProtKB-SubCell"/>
</dbReference>
<dbReference type="InterPro" id="IPR007829">
    <property type="entry name" value="TM2"/>
</dbReference>
<organism evidence="10">
    <name type="scientific">Guillardia theta</name>
    <name type="common">Cryptophyte</name>
    <name type="synonym">Cryptomonas phi</name>
    <dbReference type="NCBI Taxonomy" id="55529"/>
    <lineage>
        <taxon>Eukaryota</taxon>
        <taxon>Cryptophyceae</taxon>
        <taxon>Pyrenomonadales</taxon>
        <taxon>Geminigeraceae</taxon>
        <taxon>Guillardia</taxon>
    </lineage>
</organism>
<dbReference type="InterPro" id="IPR001841">
    <property type="entry name" value="Znf_RING"/>
</dbReference>
<dbReference type="GO" id="GO:0061630">
    <property type="term" value="F:ubiquitin protein ligase activity"/>
    <property type="evidence" value="ECO:0007669"/>
    <property type="project" value="UniProtKB-EC"/>
</dbReference>
<keyword evidence="5" id="KW-0479">Metal-binding</keyword>
<comment type="subcellular location">
    <subcellularLocation>
        <location evidence="1">Membrane</location>
        <topology evidence="1">Multi-pass membrane protein</topology>
    </subcellularLocation>
</comment>
<keyword evidence="5" id="KW-0862">Zinc</keyword>
<feature type="region of interest" description="Disordered" evidence="6">
    <location>
        <begin position="97"/>
        <end position="148"/>
    </location>
</feature>
<reference evidence="10" key="1">
    <citation type="submission" date="2021-01" db="EMBL/GenBank/DDBJ databases">
        <authorList>
            <person name="Corre E."/>
            <person name="Pelletier E."/>
            <person name="Niang G."/>
            <person name="Scheremetjew M."/>
            <person name="Finn R."/>
            <person name="Kale V."/>
            <person name="Holt S."/>
            <person name="Cochrane G."/>
            <person name="Meng A."/>
            <person name="Brown T."/>
            <person name="Cohen L."/>
        </authorList>
    </citation>
    <scope>NUCLEOTIDE SEQUENCE</scope>
    <source>
        <strain evidence="10">CCMP 2712</strain>
    </source>
</reference>
<dbReference type="PANTHER" id="PTHR22996">
    <property type="entry name" value="MAHOGUNIN"/>
    <property type="match status" value="1"/>
</dbReference>
<evidence type="ECO:0000256" key="5">
    <source>
        <dbReference type="PROSITE-ProRule" id="PRU00175"/>
    </source>
</evidence>
<gene>
    <name evidence="10" type="ORF">GTHE00462_LOCUS5912</name>
</gene>
<dbReference type="PANTHER" id="PTHR22996:SF0">
    <property type="entry name" value="RE60872P-RELATED"/>
    <property type="match status" value="1"/>
</dbReference>
<evidence type="ECO:0000313" key="10">
    <source>
        <dbReference type="EMBL" id="CAE2264525.1"/>
    </source>
</evidence>